<dbReference type="Gene3D" id="2.60.40.1890">
    <property type="entry name" value="PCu(A)C copper chaperone"/>
    <property type="match status" value="1"/>
</dbReference>
<evidence type="ECO:0000256" key="1">
    <source>
        <dbReference type="SAM" id="MobiDB-lite"/>
    </source>
</evidence>
<evidence type="ECO:0008006" key="5">
    <source>
        <dbReference type="Google" id="ProtNLM"/>
    </source>
</evidence>
<dbReference type="Proteomes" id="UP000198634">
    <property type="component" value="Unassembled WGS sequence"/>
</dbReference>
<feature type="compositionally biased region" description="Polar residues" evidence="1">
    <location>
        <begin position="155"/>
        <end position="167"/>
    </location>
</feature>
<dbReference type="SUPFAM" id="SSF110087">
    <property type="entry name" value="DR1885-like metal-binding protein"/>
    <property type="match status" value="1"/>
</dbReference>
<dbReference type="PANTHER" id="PTHR36302:SF1">
    <property type="entry name" value="COPPER CHAPERONE PCU(A)C"/>
    <property type="match status" value="1"/>
</dbReference>
<evidence type="ECO:0000256" key="2">
    <source>
        <dbReference type="SAM" id="SignalP"/>
    </source>
</evidence>
<dbReference type="InterPro" id="IPR058248">
    <property type="entry name" value="Lxx211020-like"/>
</dbReference>
<organism evidence="3 4">
    <name type="scientific">Thalassovita taeanensis</name>
    <dbReference type="NCBI Taxonomy" id="657014"/>
    <lineage>
        <taxon>Bacteria</taxon>
        <taxon>Pseudomonadati</taxon>
        <taxon>Pseudomonadota</taxon>
        <taxon>Alphaproteobacteria</taxon>
        <taxon>Rhodobacterales</taxon>
        <taxon>Roseobacteraceae</taxon>
        <taxon>Thalassovita</taxon>
    </lineage>
</organism>
<dbReference type="AlphaFoldDB" id="A0A1H9DF22"/>
<evidence type="ECO:0000313" key="4">
    <source>
        <dbReference type="Proteomes" id="UP000198634"/>
    </source>
</evidence>
<keyword evidence="4" id="KW-1185">Reference proteome</keyword>
<sequence>MSFKSSFLAAAAALTFAMPAYADGIMVMDPYARASSMMSVSGAAFMMIENHSGQDDHLVSAASDVAERVELHTHKENAQGVMQMLHVEEGFDLPKDGVLAMQRGGHHVMFLGLKEPMEQGKIISLTLHFEKAGDVVVDVPVDLERKPMHGMMNHGTMQNGQMPTMSN</sequence>
<gene>
    <name evidence="3" type="ORF">SAMN04488092_104131</name>
</gene>
<dbReference type="InterPro" id="IPR036182">
    <property type="entry name" value="PCuAC_sf"/>
</dbReference>
<name>A0A1H9DF22_9RHOB</name>
<feature type="region of interest" description="Disordered" evidence="1">
    <location>
        <begin position="147"/>
        <end position="167"/>
    </location>
</feature>
<feature type="signal peptide" evidence="2">
    <location>
        <begin position="1"/>
        <end position="22"/>
    </location>
</feature>
<protein>
    <recommendedName>
        <fullName evidence="5">Copper chaperone PCu(A)C</fullName>
    </recommendedName>
</protein>
<keyword evidence="2" id="KW-0732">Signal</keyword>
<proteinExistence type="predicted"/>
<dbReference type="Pfam" id="PF04314">
    <property type="entry name" value="PCuAC"/>
    <property type="match status" value="1"/>
</dbReference>
<feature type="chain" id="PRO_5009300818" description="Copper chaperone PCu(A)C" evidence="2">
    <location>
        <begin position="23"/>
        <end position="167"/>
    </location>
</feature>
<dbReference type="PANTHER" id="PTHR36302">
    <property type="entry name" value="BLR7088 PROTEIN"/>
    <property type="match status" value="1"/>
</dbReference>
<evidence type="ECO:0000313" key="3">
    <source>
        <dbReference type="EMBL" id="SEQ12076.1"/>
    </source>
</evidence>
<dbReference type="OrthoDB" id="9796962at2"/>
<dbReference type="EMBL" id="FOEP01000004">
    <property type="protein sequence ID" value="SEQ12076.1"/>
    <property type="molecule type" value="Genomic_DNA"/>
</dbReference>
<dbReference type="STRING" id="657014.SAMN04488092_104131"/>
<dbReference type="RefSeq" id="WP_090269226.1">
    <property type="nucleotide sequence ID" value="NZ_FOEP01000004.1"/>
</dbReference>
<accession>A0A1H9DF22</accession>
<reference evidence="3 4" key="1">
    <citation type="submission" date="2016-10" db="EMBL/GenBank/DDBJ databases">
        <authorList>
            <person name="de Groot N.N."/>
        </authorList>
    </citation>
    <scope>NUCLEOTIDE SEQUENCE [LARGE SCALE GENOMIC DNA]</scope>
    <source>
        <strain evidence="3 4">DSM 22007</strain>
    </source>
</reference>
<dbReference type="InterPro" id="IPR007410">
    <property type="entry name" value="LpqE-like"/>
</dbReference>